<comment type="caution">
    <text evidence="2">The sequence shown here is derived from an EMBL/GenBank/DDBJ whole genome shotgun (WGS) entry which is preliminary data.</text>
</comment>
<dbReference type="Proteomes" id="UP000467214">
    <property type="component" value="Unassembled WGS sequence"/>
</dbReference>
<evidence type="ECO:0000313" key="2">
    <source>
        <dbReference type="EMBL" id="MXR35646.1"/>
    </source>
</evidence>
<feature type="chain" id="PRO_5032309651" evidence="1">
    <location>
        <begin position="29"/>
        <end position="115"/>
    </location>
</feature>
<name>A0A845BMV1_9NEIS</name>
<sequence length="115" mass="13401">MKMFLGNKVGVALAGALTALVLAAPVQAASPQRLGSFAGAMKYCADRYEEKEWSYKRARQRVAREVDDMSRRERRRAIEAGDQAYRTGRFMGKRLNRYECRSLLKQSEWRRFYRD</sequence>
<evidence type="ECO:0000256" key="1">
    <source>
        <dbReference type="SAM" id="SignalP"/>
    </source>
</evidence>
<proteinExistence type="predicted"/>
<gene>
    <name evidence="2" type="ORF">GQF02_01350</name>
</gene>
<feature type="signal peptide" evidence="1">
    <location>
        <begin position="1"/>
        <end position="28"/>
    </location>
</feature>
<dbReference type="RefSeq" id="WP_124734126.1">
    <property type="nucleotide sequence ID" value="NZ_WSSB01000001.1"/>
</dbReference>
<evidence type="ECO:0000313" key="3">
    <source>
        <dbReference type="Proteomes" id="UP000467214"/>
    </source>
</evidence>
<accession>A0A845BMV1</accession>
<keyword evidence="3" id="KW-1185">Reference proteome</keyword>
<dbReference type="EMBL" id="WSSB01000001">
    <property type="protein sequence ID" value="MXR35646.1"/>
    <property type="molecule type" value="Genomic_DNA"/>
</dbReference>
<reference evidence="2 3" key="1">
    <citation type="submission" date="2019-12" db="EMBL/GenBank/DDBJ databases">
        <title>Neisseriaceae gen. nov. sp. Genome sequencing and assembly.</title>
        <authorList>
            <person name="Liu Z."/>
            <person name="Li A."/>
        </authorList>
    </citation>
    <scope>NUCLEOTIDE SEQUENCE [LARGE SCALE GENOMIC DNA]</scope>
    <source>
        <strain evidence="2 3">B2N2-7</strain>
    </source>
</reference>
<organism evidence="2 3">
    <name type="scientific">Craterilacuibacter sinensis</name>
    <dbReference type="NCBI Taxonomy" id="2686017"/>
    <lineage>
        <taxon>Bacteria</taxon>
        <taxon>Pseudomonadati</taxon>
        <taxon>Pseudomonadota</taxon>
        <taxon>Betaproteobacteria</taxon>
        <taxon>Neisseriales</taxon>
        <taxon>Neisseriaceae</taxon>
        <taxon>Craterilacuibacter</taxon>
    </lineage>
</organism>
<keyword evidence="1" id="KW-0732">Signal</keyword>
<protein>
    <submittedName>
        <fullName evidence="2">Uncharacterized protein</fullName>
    </submittedName>
</protein>
<dbReference type="AlphaFoldDB" id="A0A845BMV1"/>